<gene>
    <name evidence="11" type="ORF">CTHT_0014510</name>
</gene>
<comment type="similarity">
    <text evidence="1">Belongs to the SNF2/RAD54 helicase family.</text>
</comment>
<proteinExistence type="inferred from homology"/>
<evidence type="ECO:0000313" key="12">
    <source>
        <dbReference type="Proteomes" id="UP000008066"/>
    </source>
</evidence>
<dbReference type="SUPFAM" id="SSF52540">
    <property type="entry name" value="P-loop containing nucleoside triphosphate hydrolases"/>
    <property type="match status" value="2"/>
</dbReference>
<dbReference type="Pfam" id="PF00176">
    <property type="entry name" value="SNF2-rel_dom"/>
    <property type="match status" value="1"/>
</dbReference>
<dbReference type="InterPro" id="IPR001650">
    <property type="entry name" value="Helicase_C-like"/>
</dbReference>
<dbReference type="InterPro" id="IPR050628">
    <property type="entry name" value="SNF2_RAD54_helicase_TF"/>
</dbReference>
<organism evidence="12">
    <name type="scientific">Chaetomium thermophilum (strain DSM 1495 / CBS 144.50 / IMI 039719)</name>
    <name type="common">Thermochaetoides thermophila</name>
    <dbReference type="NCBI Taxonomy" id="759272"/>
    <lineage>
        <taxon>Eukaryota</taxon>
        <taxon>Fungi</taxon>
        <taxon>Dikarya</taxon>
        <taxon>Ascomycota</taxon>
        <taxon>Pezizomycotina</taxon>
        <taxon>Sordariomycetes</taxon>
        <taxon>Sordariomycetidae</taxon>
        <taxon>Sordariales</taxon>
        <taxon>Chaetomiaceae</taxon>
        <taxon>Thermochaetoides</taxon>
    </lineage>
</organism>
<dbReference type="PANTHER" id="PTHR45626">
    <property type="entry name" value="TRANSCRIPTION TERMINATION FACTOR 2-RELATED"/>
    <property type="match status" value="1"/>
</dbReference>
<protein>
    <submittedName>
        <fullName evidence="11">SWI/SNF family DNA-dependent ATPase-like protein</fullName>
    </submittedName>
</protein>
<keyword evidence="12" id="KW-1185">Reference proteome</keyword>
<dbReference type="SMART" id="SM00487">
    <property type="entry name" value="DEXDc"/>
    <property type="match status" value="1"/>
</dbReference>
<keyword evidence="5" id="KW-0067">ATP-binding</keyword>
<keyword evidence="2" id="KW-0547">Nucleotide-binding</keyword>
<dbReference type="OrthoDB" id="423559at2759"/>
<evidence type="ECO:0000256" key="1">
    <source>
        <dbReference type="ARBA" id="ARBA00007025"/>
    </source>
</evidence>
<evidence type="ECO:0000256" key="6">
    <source>
        <dbReference type="PROSITE-ProRule" id="PRU00175"/>
    </source>
</evidence>
<dbReference type="OMA" id="GHDSCSQ"/>
<dbReference type="InterPro" id="IPR000330">
    <property type="entry name" value="SNF2_N"/>
</dbReference>
<dbReference type="PROSITE" id="PS51192">
    <property type="entry name" value="HELICASE_ATP_BIND_1"/>
    <property type="match status" value="1"/>
</dbReference>
<feature type="domain" description="Helicase ATP-binding" evidence="9">
    <location>
        <begin position="150"/>
        <end position="342"/>
    </location>
</feature>
<name>G0S1R2_CHATD</name>
<feature type="domain" description="RING-type" evidence="8">
    <location>
        <begin position="508"/>
        <end position="560"/>
    </location>
</feature>
<sequence>MGPLTSAYAGTFTNEESYRNSAMSSQPVSSARDDTEFSVNGTRLPSWWESSDDYEGYGASTSLIATINRVKGYDFNTMLDADGKPLDSRLLSFLDDYVNDPRKTAEEIHQLLSNIRHDMEIPEEERGETPEALRYPLYPHQQLALKWMSDMEDGTNKGGILADDMGLGKTISTLALIASRQSADRNVKTNLIIGPVALIKQWEQEVKKKLKASHSMSVLLLHQRKKVSYSEIKNYDVVLTSYGLIASEWKQYENHISERIQTCPNYMPDYDQELLKKCPILHPKSKFYRVILDEAQFIKNKDTQSSRAVHQIQATYRWCLTGTPMMNSVAELYPLIRFLRIRPYNDFKTFQGAFRCLASKNGTNLRRETSMRKLQAVLKAIMLRRMKNSQIDGKPILTLPSKIEHEENVEFSEDERQFYTELETKSRVQFNKYLRAGTVGKNYSNILVLLLRLRQACCHPHLTEFETVSADIVDNDQMVIVAKGMDDAVVERIKTERITDPSADALDCPICFDAVSDSIFLTPCGHDTCPACFTRLSDDATQSNIRYGNEHGAFKCPICRGPVDPKKITNLAAFRKIHMPEMLKEEETNAAYNEVDKVADSCSDSESGCSFEGDSLDDEDDYEGNLARFVADDDVINDSEAEEDEDAKLDAEIAAFARIKEETRHGKPMEGRRGGKGKSLQKRKDKGKGKAKAEEIQPQMLTKLRAEASRNKDSRRRYMHYLRDNWMDSTKVTKVMGLLQEFQETDEKTIIFSQWTSLLDLLEVQIKYKLKLRYCRYTGDMPRNQRDEVVRDFAENPRNRVMLVSLRAGNAGLNLTMASRIIICDPFWNPYIEMQAVDRAYRIGQQRNVQVHRILVKETVEDRILALQEEKRQLVEAALDEGSLKQLGRLSERELAYLFGVGPRGG</sequence>
<dbReference type="EMBL" id="GL988039">
    <property type="protein sequence ID" value="EGS22972.1"/>
    <property type="molecule type" value="Genomic_DNA"/>
</dbReference>
<dbReference type="PROSITE" id="PS51194">
    <property type="entry name" value="HELICASE_CTER"/>
    <property type="match status" value="1"/>
</dbReference>
<dbReference type="AlphaFoldDB" id="G0S1R2"/>
<dbReference type="Gene3D" id="3.40.50.10810">
    <property type="entry name" value="Tandem AAA-ATPase domain"/>
    <property type="match status" value="1"/>
</dbReference>
<dbReference type="InterPro" id="IPR013083">
    <property type="entry name" value="Znf_RING/FYVE/PHD"/>
</dbReference>
<feature type="compositionally biased region" description="Basic residues" evidence="7">
    <location>
        <begin position="674"/>
        <end position="690"/>
    </location>
</feature>
<dbReference type="PANTHER" id="PTHR45626:SF16">
    <property type="entry name" value="ATP-DEPENDENT HELICASE ULS1"/>
    <property type="match status" value="1"/>
</dbReference>
<dbReference type="RefSeq" id="XP_006691964.1">
    <property type="nucleotide sequence ID" value="XM_006691901.1"/>
</dbReference>
<dbReference type="InterPro" id="IPR049730">
    <property type="entry name" value="SNF2/RAD54-like_C"/>
</dbReference>
<dbReference type="InterPro" id="IPR001841">
    <property type="entry name" value="Znf_RING"/>
</dbReference>
<dbReference type="eggNOG" id="KOG1001">
    <property type="taxonomic scope" value="Eukaryota"/>
</dbReference>
<dbReference type="GO" id="GO:0005634">
    <property type="term" value="C:nucleus"/>
    <property type="evidence" value="ECO:0007669"/>
    <property type="project" value="TreeGrafter"/>
</dbReference>
<dbReference type="GO" id="GO:0005737">
    <property type="term" value="C:cytoplasm"/>
    <property type="evidence" value="ECO:0007669"/>
    <property type="project" value="TreeGrafter"/>
</dbReference>
<dbReference type="STRING" id="759272.G0S1R2"/>
<evidence type="ECO:0000256" key="4">
    <source>
        <dbReference type="ARBA" id="ARBA00022806"/>
    </source>
</evidence>
<evidence type="ECO:0000259" key="9">
    <source>
        <dbReference type="PROSITE" id="PS51192"/>
    </source>
</evidence>
<dbReference type="GO" id="GO:0008094">
    <property type="term" value="F:ATP-dependent activity, acting on DNA"/>
    <property type="evidence" value="ECO:0007669"/>
    <property type="project" value="TreeGrafter"/>
</dbReference>
<dbReference type="Pfam" id="PF00271">
    <property type="entry name" value="Helicase_C"/>
    <property type="match status" value="1"/>
</dbReference>
<dbReference type="GO" id="GO:0000724">
    <property type="term" value="P:double-strand break repair via homologous recombination"/>
    <property type="evidence" value="ECO:0007669"/>
    <property type="project" value="TreeGrafter"/>
</dbReference>
<dbReference type="GeneID" id="18255489"/>
<dbReference type="HOGENOM" id="CLU_000315_2_0_1"/>
<evidence type="ECO:0000259" key="10">
    <source>
        <dbReference type="PROSITE" id="PS51194"/>
    </source>
</evidence>
<accession>G0S1R2</accession>
<dbReference type="SMART" id="SM00490">
    <property type="entry name" value="HELICc"/>
    <property type="match status" value="1"/>
</dbReference>
<dbReference type="PROSITE" id="PS50089">
    <property type="entry name" value="ZF_RING_2"/>
    <property type="match status" value="1"/>
</dbReference>
<dbReference type="KEGG" id="cthr:CTHT_0014510"/>
<dbReference type="GO" id="GO:0004386">
    <property type="term" value="F:helicase activity"/>
    <property type="evidence" value="ECO:0007669"/>
    <property type="project" value="UniProtKB-KW"/>
</dbReference>
<evidence type="ECO:0000256" key="3">
    <source>
        <dbReference type="ARBA" id="ARBA00022801"/>
    </source>
</evidence>
<dbReference type="InterPro" id="IPR014001">
    <property type="entry name" value="Helicase_ATP-bd"/>
</dbReference>
<dbReference type="Gene3D" id="3.40.50.300">
    <property type="entry name" value="P-loop containing nucleotide triphosphate hydrolases"/>
    <property type="match status" value="2"/>
</dbReference>
<dbReference type="CDD" id="cd18008">
    <property type="entry name" value="DEXDc_SHPRH-like"/>
    <property type="match status" value="1"/>
</dbReference>
<evidence type="ECO:0000259" key="8">
    <source>
        <dbReference type="PROSITE" id="PS50089"/>
    </source>
</evidence>
<dbReference type="GO" id="GO:0008270">
    <property type="term" value="F:zinc ion binding"/>
    <property type="evidence" value="ECO:0007669"/>
    <property type="project" value="UniProtKB-KW"/>
</dbReference>
<evidence type="ECO:0000256" key="7">
    <source>
        <dbReference type="SAM" id="MobiDB-lite"/>
    </source>
</evidence>
<evidence type="ECO:0000256" key="2">
    <source>
        <dbReference type="ARBA" id="ARBA00022741"/>
    </source>
</evidence>
<dbReference type="Proteomes" id="UP000008066">
    <property type="component" value="Unassembled WGS sequence"/>
</dbReference>
<evidence type="ECO:0000313" key="11">
    <source>
        <dbReference type="EMBL" id="EGS22972.1"/>
    </source>
</evidence>
<dbReference type="Pfam" id="PF13923">
    <property type="entry name" value="zf-C3HC4_2"/>
    <property type="match status" value="1"/>
</dbReference>
<feature type="compositionally biased region" description="Basic and acidic residues" evidence="7">
    <location>
        <begin position="659"/>
        <end position="673"/>
    </location>
</feature>
<dbReference type="SUPFAM" id="SSF57850">
    <property type="entry name" value="RING/U-box"/>
    <property type="match status" value="1"/>
</dbReference>
<reference evidence="11 12" key="1">
    <citation type="journal article" date="2011" name="Cell">
        <title>Insight into structure and assembly of the nuclear pore complex by utilizing the genome of a eukaryotic thermophile.</title>
        <authorList>
            <person name="Amlacher S."/>
            <person name="Sarges P."/>
            <person name="Flemming D."/>
            <person name="van Noort V."/>
            <person name="Kunze R."/>
            <person name="Devos D.P."/>
            <person name="Arumugam M."/>
            <person name="Bork P."/>
            <person name="Hurt E."/>
        </authorList>
    </citation>
    <scope>NUCLEOTIDE SEQUENCE [LARGE SCALE GENOMIC DNA]</scope>
    <source>
        <strain evidence="12">DSM 1495 / CBS 144.50 / IMI 039719</strain>
    </source>
</reference>
<dbReference type="Gene3D" id="3.30.40.10">
    <property type="entry name" value="Zinc/RING finger domain, C3HC4 (zinc finger)"/>
    <property type="match status" value="1"/>
</dbReference>
<dbReference type="InterPro" id="IPR038718">
    <property type="entry name" value="SNF2-like_sf"/>
</dbReference>
<keyword evidence="6" id="KW-0863">Zinc-finger</keyword>
<keyword evidence="3" id="KW-0378">Hydrolase</keyword>
<dbReference type="SMART" id="SM00184">
    <property type="entry name" value="RING"/>
    <property type="match status" value="1"/>
</dbReference>
<dbReference type="CDD" id="cd18793">
    <property type="entry name" value="SF2_C_SNF"/>
    <property type="match status" value="1"/>
</dbReference>
<dbReference type="GO" id="GO:0016787">
    <property type="term" value="F:hydrolase activity"/>
    <property type="evidence" value="ECO:0007669"/>
    <property type="project" value="UniProtKB-KW"/>
</dbReference>
<feature type="region of interest" description="Disordered" evidence="7">
    <location>
        <begin position="659"/>
        <end position="694"/>
    </location>
</feature>
<keyword evidence="6" id="KW-0862">Zinc</keyword>
<keyword evidence="6" id="KW-0479">Metal-binding</keyword>
<dbReference type="GO" id="GO:0005524">
    <property type="term" value="F:ATP binding"/>
    <property type="evidence" value="ECO:0007669"/>
    <property type="project" value="UniProtKB-KW"/>
</dbReference>
<keyword evidence="4" id="KW-0347">Helicase</keyword>
<feature type="domain" description="Helicase C-terminal" evidence="10">
    <location>
        <begin position="737"/>
        <end position="891"/>
    </location>
</feature>
<evidence type="ECO:0000256" key="5">
    <source>
        <dbReference type="ARBA" id="ARBA00022840"/>
    </source>
</evidence>
<dbReference type="InterPro" id="IPR027417">
    <property type="entry name" value="P-loop_NTPase"/>
</dbReference>